<dbReference type="PANTHER" id="PTHR36450:SF1">
    <property type="entry name" value="THIOREDOXIN"/>
    <property type="match status" value="1"/>
</dbReference>
<dbReference type="EMBL" id="RQXV01000002">
    <property type="protein sequence ID" value="RRD00427.1"/>
    <property type="molecule type" value="Genomic_DNA"/>
</dbReference>
<dbReference type="InterPro" id="IPR036249">
    <property type="entry name" value="Thioredoxin-like_sf"/>
</dbReference>
<dbReference type="InterPro" id="IPR005243">
    <property type="entry name" value="THIRX-like_proc"/>
</dbReference>
<dbReference type="NCBIfam" id="TIGR00412">
    <property type="entry name" value="redox_disulf_2"/>
    <property type="match status" value="1"/>
</dbReference>
<dbReference type="RefSeq" id="WP_124925008.1">
    <property type="nucleotide sequence ID" value="NZ_BMOH01000003.1"/>
</dbReference>
<dbReference type="PANTHER" id="PTHR36450">
    <property type="entry name" value="THIOREDOXIN"/>
    <property type="match status" value="1"/>
</dbReference>
<evidence type="ECO:0000313" key="4">
    <source>
        <dbReference type="EMBL" id="RRD00427.1"/>
    </source>
</evidence>
<feature type="active site" description="Nucleophile" evidence="1">
    <location>
        <position position="14"/>
    </location>
</feature>
<evidence type="ECO:0000256" key="1">
    <source>
        <dbReference type="PIRSR" id="PIRSR037031-50"/>
    </source>
</evidence>
<dbReference type="Pfam" id="PF13192">
    <property type="entry name" value="Thioredoxin_3"/>
    <property type="match status" value="1"/>
</dbReference>
<name>A0A3P1STA5_9GAMM</name>
<reference evidence="4 5" key="1">
    <citation type="submission" date="2018-11" db="EMBL/GenBank/DDBJ databases">
        <title>The draft genome sequence of Amphritea balenae JAMM 1525T.</title>
        <authorList>
            <person name="Fang Z."/>
            <person name="Zhang Y."/>
            <person name="Han X."/>
        </authorList>
    </citation>
    <scope>NUCLEOTIDE SEQUENCE [LARGE SCALE GENOMIC DNA]</scope>
    <source>
        <strain evidence="4 5">JAMM 1525</strain>
    </source>
</reference>
<evidence type="ECO:0000256" key="2">
    <source>
        <dbReference type="PIRSR" id="PIRSR037031-51"/>
    </source>
</evidence>
<dbReference type="PIRSF" id="PIRSF037031">
    <property type="entry name" value="Redox_disulphide_2"/>
    <property type="match status" value="1"/>
</dbReference>
<dbReference type="Proteomes" id="UP000267535">
    <property type="component" value="Unassembled WGS sequence"/>
</dbReference>
<dbReference type="InterPro" id="IPR012336">
    <property type="entry name" value="Thioredoxin-like_fold"/>
</dbReference>
<dbReference type="SUPFAM" id="SSF52833">
    <property type="entry name" value="Thioredoxin-like"/>
    <property type="match status" value="1"/>
</dbReference>
<gene>
    <name evidence="4" type="ORF">EHS89_04865</name>
</gene>
<feature type="disulfide bond" description="Redox-active" evidence="2">
    <location>
        <begin position="11"/>
        <end position="14"/>
    </location>
</feature>
<feature type="domain" description="Thioredoxin-like fold" evidence="3">
    <location>
        <begin position="3"/>
        <end position="77"/>
    </location>
</feature>
<dbReference type="AlphaFoldDB" id="A0A3P1STA5"/>
<sequence>MKTIKVLGSGCAKCTKTAELIEKLAAELGVDVRVIKETDAQTIMTYGVMSTPAVVIDEQLIHSGSIPTQVDVSGWLQS</sequence>
<comment type="caution">
    <text evidence="4">The sequence shown here is derived from an EMBL/GenBank/DDBJ whole genome shotgun (WGS) entry which is preliminary data.</text>
</comment>
<keyword evidence="2" id="KW-0676">Redox-active center</keyword>
<evidence type="ECO:0000259" key="3">
    <source>
        <dbReference type="Pfam" id="PF13192"/>
    </source>
</evidence>
<feature type="active site" description="Nucleophile" evidence="1">
    <location>
        <position position="11"/>
    </location>
</feature>
<dbReference type="OrthoDB" id="9800630at2"/>
<evidence type="ECO:0000313" key="5">
    <source>
        <dbReference type="Proteomes" id="UP000267535"/>
    </source>
</evidence>
<organism evidence="4 5">
    <name type="scientific">Amphritea balenae</name>
    <dbReference type="NCBI Taxonomy" id="452629"/>
    <lineage>
        <taxon>Bacteria</taxon>
        <taxon>Pseudomonadati</taxon>
        <taxon>Pseudomonadota</taxon>
        <taxon>Gammaproteobacteria</taxon>
        <taxon>Oceanospirillales</taxon>
        <taxon>Oceanospirillaceae</taxon>
        <taxon>Amphritea</taxon>
    </lineage>
</organism>
<keyword evidence="5" id="KW-1185">Reference proteome</keyword>
<keyword evidence="2" id="KW-1015">Disulfide bond</keyword>
<accession>A0A3P1STA5</accession>
<dbReference type="Gene3D" id="3.40.30.10">
    <property type="entry name" value="Glutaredoxin"/>
    <property type="match status" value="1"/>
</dbReference>
<protein>
    <submittedName>
        <fullName evidence="4">Thioredoxin family protein</fullName>
    </submittedName>
</protein>
<proteinExistence type="predicted"/>